<dbReference type="Proteomes" id="UP001079430">
    <property type="component" value="Unassembled WGS sequence"/>
</dbReference>
<protein>
    <submittedName>
        <fullName evidence="1">Uncharacterized protein</fullName>
    </submittedName>
</protein>
<dbReference type="Gene3D" id="3.40.190.10">
    <property type="entry name" value="Periplasmic binding protein-like II"/>
    <property type="match status" value="1"/>
</dbReference>
<name>A0ABT4K9S5_9HYPH</name>
<proteinExistence type="predicted"/>
<evidence type="ECO:0000313" key="2">
    <source>
        <dbReference type="Proteomes" id="UP001079430"/>
    </source>
</evidence>
<accession>A0ABT4K9S5</accession>
<organism evidence="1 2">
    <name type="scientific">Sinorhizobium psoraleae</name>
    <dbReference type="NCBI Taxonomy" id="520838"/>
    <lineage>
        <taxon>Bacteria</taxon>
        <taxon>Pseudomonadati</taxon>
        <taxon>Pseudomonadota</taxon>
        <taxon>Alphaproteobacteria</taxon>
        <taxon>Hyphomicrobiales</taxon>
        <taxon>Rhizobiaceae</taxon>
        <taxon>Sinorhizobium/Ensifer group</taxon>
        <taxon>Sinorhizobium</taxon>
    </lineage>
</organism>
<reference evidence="1" key="1">
    <citation type="submission" date="2022-10" db="EMBL/GenBank/DDBJ databases">
        <title>Whole genome sequencing of three plant growth promoting bacteria isolated from Vachellia tortilis subsp. raddiana in Morocco.</title>
        <authorList>
            <person name="Hnini M."/>
            <person name="Zouagui R."/>
            <person name="Zouagui H."/>
            <person name="Chemao Elfihri M.-W."/>
            <person name="Ibrahimi A."/>
            <person name="Sbabou L."/>
            <person name="Aurag J."/>
        </authorList>
    </citation>
    <scope>NUCLEOTIDE SEQUENCE</scope>
    <source>
        <strain evidence="1">LMR678</strain>
    </source>
</reference>
<evidence type="ECO:0000313" key="1">
    <source>
        <dbReference type="EMBL" id="MCZ4088590.1"/>
    </source>
</evidence>
<gene>
    <name evidence="1" type="ORF">O3W52_00090</name>
</gene>
<dbReference type="EMBL" id="JAPVOI010000002">
    <property type="protein sequence ID" value="MCZ4088590.1"/>
    <property type="molecule type" value="Genomic_DNA"/>
</dbReference>
<sequence length="49" mass="5525">MLYATTVEPIGVIYNTKALSADKLPKTYAEMITFLRDNKAMLQRQGGDF</sequence>
<keyword evidence="2" id="KW-1185">Reference proteome</keyword>
<comment type="caution">
    <text evidence="1">The sequence shown here is derived from an EMBL/GenBank/DDBJ whole genome shotgun (WGS) entry which is preliminary data.</text>
</comment>